<evidence type="ECO:0000313" key="2">
    <source>
        <dbReference type="EMBL" id="OTG33931.1"/>
    </source>
</evidence>
<sequence length="63" mass="7473">MKLLKKLFSSLPTSCFKKTQHLMLKKVSFPVDLNKFIGKMFAFKIEITTYNMTNFDEMYLLQT</sequence>
<gene>
    <name evidence="2" type="ORF">HannXRQ_Chr02g0040091</name>
    <name evidence="1" type="ORF">HanXRQr2_Chr02g0054501</name>
</gene>
<evidence type="ECO:0000313" key="3">
    <source>
        <dbReference type="Proteomes" id="UP000215914"/>
    </source>
</evidence>
<evidence type="ECO:0000313" key="1">
    <source>
        <dbReference type="EMBL" id="KAF5817564.1"/>
    </source>
</evidence>
<dbReference type="Gramene" id="mRNA:HanXRQr2_Chr02g0054501">
    <property type="protein sequence ID" value="mRNA:HanXRQr2_Chr02g0054501"/>
    <property type="gene ID" value="HanXRQr2_Chr02g0054501"/>
</dbReference>
<dbReference type="EMBL" id="CM007891">
    <property type="protein sequence ID" value="OTG33931.1"/>
    <property type="molecule type" value="Genomic_DNA"/>
</dbReference>
<reference evidence="2" key="2">
    <citation type="submission" date="2017-02" db="EMBL/GenBank/DDBJ databases">
        <title>Sunflower complete genome.</title>
        <authorList>
            <person name="Langlade N."/>
            <person name="Munos S."/>
        </authorList>
    </citation>
    <scope>NUCLEOTIDE SEQUENCE [LARGE SCALE GENOMIC DNA]</scope>
    <source>
        <tissue evidence="2">Leaves</tissue>
    </source>
</reference>
<name>A0A251VGV8_HELAN</name>
<accession>A0A251VGV8</accession>
<dbReference type="AlphaFoldDB" id="A0A251VGV8"/>
<organism evidence="2 3">
    <name type="scientific">Helianthus annuus</name>
    <name type="common">Common sunflower</name>
    <dbReference type="NCBI Taxonomy" id="4232"/>
    <lineage>
        <taxon>Eukaryota</taxon>
        <taxon>Viridiplantae</taxon>
        <taxon>Streptophyta</taxon>
        <taxon>Embryophyta</taxon>
        <taxon>Tracheophyta</taxon>
        <taxon>Spermatophyta</taxon>
        <taxon>Magnoliopsida</taxon>
        <taxon>eudicotyledons</taxon>
        <taxon>Gunneridae</taxon>
        <taxon>Pentapetalae</taxon>
        <taxon>asterids</taxon>
        <taxon>campanulids</taxon>
        <taxon>Asterales</taxon>
        <taxon>Asteraceae</taxon>
        <taxon>Asteroideae</taxon>
        <taxon>Heliantheae alliance</taxon>
        <taxon>Heliantheae</taxon>
        <taxon>Helianthus</taxon>
    </lineage>
</organism>
<dbReference type="EMBL" id="MNCJ02000317">
    <property type="protein sequence ID" value="KAF5817564.1"/>
    <property type="molecule type" value="Genomic_DNA"/>
</dbReference>
<reference evidence="1" key="3">
    <citation type="submission" date="2020-06" db="EMBL/GenBank/DDBJ databases">
        <title>Helianthus annuus Genome sequencing and assembly Release 2.</title>
        <authorList>
            <person name="Gouzy J."/>
            <person name="Langlade N."/>
            <person name="Munos S."/>
        </authorList>
    </citation>
    <scope>NUCLEOTIDE SEQUENCE</scope>
    <source>
        <tissue evidence="1">Leaves</tissue>
    </source>
</reference>
<reference evidence="1 3" key="1">
    <citation type="journal article" date="2017" name="Nature">
        <title>The sunflower genome provides insights into oil metabolism, flowering and Asterid evolution.</title>
        <authorList>
            <person name="Badouin H."/>
            <person name="Gouzy J."/>
            <person name="Grassa C.J."/>
            <person name="Murat F."/>
            <person name="Staton S.E."/>
            <person name="Cottret L."/>
            <person name="Lelandais-Briere C."/>
            <person name="Owens G.L."/>
            <person name="Carrere S."/>
            <person name="Mayjonade B."/>
            <person name="Legrand L."/>
            <person name="Gill N."/>
            <person name="Kane N.C."/>
            <person name="Bowers J.E."/>
            <person name="Hubner S."/>
            <person name="Bellec A."/>
            <person name="Berard A."/>
            <person name="Berges H."/>
            <person name="Blanchet N."/>
            <person name="Boniface M.C."/>
            <person name="Brunel D."/>
            <person name="Catrice O."/>
            <person name="Chaidir N."/>
            <person name="Claudel C."/>
            <person name="Donnadieu C."/>
            <person name="Faraut T."/>
            <person name="Fievet G."/>
            <person name="Helmstetter N."/>
            <person name="King M."/>
            <person name="Knapp S.J."/>
            <person name="Lai Z."/>
            <person name="Le Paslier M.C."/>
            <person name="Lippi Y."/>
            <person name="Lorenzon L."/>
            <person name="Mandel J.R."/>
            <person name="Marage G."/>
            <person name="Marchand G."/>
            <person name="Marquand E."/>
            <person name="Bret-Mestries E."/>
            <person name="Morien E."/>
            <person name="Nambeesan S."/>
            <person name="Nguyen T."/>
            <person name="Pegot-Espagnet P."/>
            <person name="Pouilly N."/>
            <person name="Raftis F."/>
            <person name="Sallet E."/>
            <person name="Schiex T."/>
            <person name="Thomas J."/>
            <person name="Vandecasteele C."/>
            <person name="Vares D."/>
            <person name="Vear F."/>
            <person name="Vautrin S."/>
            <person name="Crespi M."/>
            <person name="Mangin B."/>
            <person name="Burke J.M."/>
            <person name="Salse J."/>
            <person name="Munos S."/>
            <person name="Vincourt P."/>
            <person name="Rieseberg L.H."/>
            <person name="Langlade N.B."/>
        </authorList>
    </citation>
    <scope>NUCLEOTIDE SEQUENCE [LARGE SCALE GENOMIC DNA]</scope>
    <source>
        <strain evidence="3">cv. SF193</strain>
        <tissue evidence="1">Leaves</tissue>
    </source>
</reference>
<protein>
    <submittedName>
        <fullName evidence="2">Uncharacterized protein</fullName>
    </submittedName>
</protein>
<dbReference type="Proteomes" id="UP000215914">
    <property type="component" value="Chromosome 2"/>
</dbReference>
<dbReference type="InParanoid" id="A0A251VGV8"/>
<proteinExistence type="predicted"/>
<keyword evidence="3" id="KW-1185">Reference proteome</keyword>